<sequence length="301" mass="33663">MDTEQIRDFLTVARYKNFSKAAESLYIGQPALSRRISALERQLGVQLFLRSNKAVELTKAGEILREEAQHIIEQLEQLEEKMQAAEQGVTGSIRVTTMGHLSDRVLQVIKRTIAALPDCEVELDVLIPNEQGDGMQPSDADVSFRLGMYSEDKTIQNHVIPLEDAPFSFLLPVDHPLARLTEIRPEDLKQEKLLLLKVPRVPVQIQSLLQAIPRENGCQAVFKRNLASIALDAEMGNGVGFLPAIEAQGRCQLSDRLTSRPAVGLPVEMGVFLSWEEKKKTPATERFIRTFLKLWGNGSPN</sequence>
<reference evidence="7" key="1">
    <citation type="journal article" date="2021" name="PeerJ">
        <title>Extensive microbial diversity within the chicken gut microbiome revealed by metagenomics and culture.</title>
        <authorList>
            <person name="Gilroy R."/>
            <person name="Ravi A."/>
            <person name="Getino M."/>
            <person name="Pursley I."/>
            <person name="Horton D.L."/>
            <person name="Alikhan N.F."/>
            <person name="Baker D."/>
            <person name="Gharbi K."/>
            <person name="Hall N."/>
            <person name="Watson M."/>
            <person name="Adriaenssens E.M."/>
            <person name="Foster-Nyarko E."/>
            <person name="Jarju S."/>
            <person name="Secka A."/>
            <person name="Antonio M."/>
            <person name="Oren A."/>
            <person name="Chaudhuri R.R."/>
            <person name="La Ragione R."/>
            <person name="Hildebrand F."/>
            <person name="Pallen M.J."/>
        </authorList>
    </citation>
    <scope>NUCLEOTIDE SEQUENCE</scope>
    <source>
        <strain evidence="7">ChiGjej6B6-1540</strain>
    </source>
</reference>
<keyword evidence="4" id="KW-0804">Transcription</keyword>
<comment type="similarity">
    <text evidence="1">Belongs to the LysR transcriptional regulatory family.</text>
</comment>
<dbReference type="SUPFAM" id="SSF46785">
    <property type="entry name" value="Winged helix' DNA-binding domain"/>
    <property type="match status" value="1"/>
</dbReference>
<dbReference type="PANTHER" id="PTHR30346:SF0">
    <property type="entry name" value="HCA OPERON TRANSCRIPTIONAL ACTIVATOR HCAR"/>
    <property type="match status" value="1"/>
</dbReference>
<dbReference type="EMBL" id="DXGA01000064">
    <property type="protein sequence ID" value="HIW93467.1"/>
    <property type="molecule type" value="Genomic_DNA"/>
</dbReference>
<dbReference type="Pfam" id="PF00126">
    <property type="entry name" value="HTH_1"/>
    <property type="match status" value="1"/>
</dbReference>
<evidence type="ECO:0000256" key="1">
    <source>
        <dbReference type="ARBA" id="ARBA00009437"/>
    </source>
</evidence>
<keyword evidence="3" id="KW-0238">DNA-binding</keyword>
<evidence type="ECO:0000256" key="5">
    <source>
        <dbReference type="SAM" id="Coils"/>
    </source>
</evidence>
<evidence type="ECO:0000256" key="4">
    <source>
        <dbReference type="ARBA" id="ARBA00023163"/>
    </source>
</evidence>
<dbReference type="GO" id="GO:0032993">
    <property type="term" value="C:protein-DNA complex"/>
    <property type="evidence" value="ECO:0007669"/>
    <property type="project" value="TreeGrafter"/>
</dbReference>
<feature type="domain" description="HTH lysR-type" evidence="6">
    <location>
        <begin position="1"/>
        <end position="58"/>
    </location>
</feature>
<name>A0A9D1RTJ3_9FIRM</name>
<evidence type="ECO:0000313" key="8">
    <source>
        <dbReference type="Proteomes" id="UP000824192"/>
    </source>
</evidence>
<dbReference type="Proteomes" id="UP000824192">
    <property type="component" value="Unassembled WGS sequence"/>
</dbReference>
<organism evidence="7 8">
    <name type="scientific">Candidatus Flavonifractor merdipullorum</name>
    <dbReference type="NCBI Taxonomy" id="2838590"/>
    <lineage>
        <taxon>Bacteria</taxon>
        <taxon>Bacillati</taxon>
        <taxon>Bacillota</taxon>
        <taxon>Clostridia</taxon>
        <taxon>Eubacteriales</taxon>
        <taxon>Oscillospiraceae</taxon>
        <taxon>Flavonifractor</taxon>
    </lineage>
</organism>
<accession>A0A9D1RTJ3</accession>
<dbReference type="InterPro" id="IPR000847">
    <property type="entry name" value="LysR_HTH_N"/>
</dbReference>
<comment type="caution">
    <text evidence="7">The sequence shown here is derived from an EMBL/GenBank/DDBJ whole genome shotgun (WGS) entry which is preliminary data.</text>
</comment>
<dbReference type="Gene3D" id="3.40.190.10">
    <property type="entry name" value="Periplasmic binding protein-like II"/>
    <property type="match status" value="2"/>
</dbReference>
<dbReference type="InterPro" id="IPR036390">
    <property type="entry name" value="WH_DNA-bd_sf"/>
</dbReference>
<gene>
    <name evidence="7" type="ORF">H9868_02890</name>
</gene>
<dbReference type="PANTHER" id="PTHR30346">
    <property type="entry name" value="TRANSCRIPTIONAL DUAL REGULATOR HCAR-RELATED"/>
    <property type="match status" value="1"/>
</dbReference>
<dbReference type="Gene3D" id="1.10.10.10">
    <property type="entry name" value="Winged helix-like DNA-binding domain superfamily/Winged helix DNA-binding domain"/>
    <property type="match status" value="1"/>
</dbReference>
<keyword evidence="5" id="KW-0175">Coiled coil</keyword>
<dbReference type="Pfam" id="PF03466">
    <property type="entry name" value="LysR_substrate"/>
    <property type="match status" value="1"/>
</dbReference>
<dbReference type="AlphaFoldDB" id="A0A9D1RTJ3"/>
<evidence type="ECO:0000256" key="3">
    <source>
        <dbReference type="ARBA" id="ARBA00023125"/>
    </source>
</evidence>
<evidence type="ECO:0000256" key="2">
    <source>
        <dbReference type="ARBA" id="ARBA00023015"/>
    </source>
</evidence>
<keyword evidence="2" id="KW-0805">Transcription regulation</keyword>
<dbReference type="InterPro" id="IPR036388">
    <property type="entry name" value="WH-like_DNA-bd_sf"/>
</dbReference>
<dbReference type="FunFam" id="1.10.10.10:FF:000001">
    <property type="entry name" value="LysR family transcriptional regulator"/>
    <property type="match status" value="1"/>
</dbReference>
<evidence type="ECO:0000313" key="7">
    <source>
        <dbReference type="EMBL" id="HIW93467.1"/>
    </source>
</evidence>
<dbReference type="SUPFAM" id="SSF53850">
    <property type="entry name" value="Periplasmic binding protein-like II"/>
    <property type="match status" value="1"/>
</dbReference>
<dbReference type="GO" id="GO:0003677">
    <property type="term" value="F:DNA binding"/>
    <property type="evidence" value="ECO:0007669"/>
    <property type="project" value="UniProtKB-KW"/>
</dbReference>
<dbReference type="GO" id="GO:0003700">
    <property type="term" value="F:DNA-binding transcription factor activity"/>
    <property type="evidence" value="ECO:0007669"/>
    <property type="project" value="InterPro"/>
</dbReference>
<evidence type="ECO:0000259" key="6">
    <source>
        <dbReference type="PROSITE" id="PS50931"/>
    </source>
</evidence>
<protein>
    <submittedName>
        <fullName evidence="7">LysR family transcriptional regulator</fullName>
    </submittedName>
</protein>
<dbReference type="PRINTS" id="PR00039">
    <property type="entry name" value="HTHLYSR"/>
</dbReference>
<dbReference type="InterPro" id="IPR005119">
    <property type="entry name" value="LysR_subst-bd"/>
</dbReference>
<reference evidence="7" key="2">
    <citation type="submission" date="2021-04" db="EMBL/GenBank/DDBJ databases">
        <authorList>
            <person name="Gilroy R."/>
        </authorList>
    </citation>
    <scope>NUCLEOTIDE SEQUENCE</scope>
    <source>
        <strain evidence="7">ChiGjej6B6-1540</strain>
    </source>
</reference>
<feature type="coiled-coil region" evidence="5">
    <location>
        <begin position="61"/>
        <end position="88"/>
    </location>
</feature>
<dbReference type="PROSITE" id="PS50931">
    <property type="entry name" value="HTH_LYSR"/>
    <property type="match status" value="1"/>
</dbReference>
<proteinExistence type="inferred from homology"/>